<evidence type="ECO:0000256" key="3">
    <source>
        <dbReference type="ARBA" id="ARBA00008135"/>
    </source>
</evidence>
<sequence length="207" mass="23161">MLSSRVLRLAARRALSTSACLQGHGSVAIPEFTLPQYYDHRHIPLPDIPYMKVLTPELKALKEKEKGAWASLSAQDKVQLYRIMFNQTYADMKRGSSEWKTAIGGTLFFVGVTALVYMWQKKYGICNERSLPVHREDNRTCRGALPAAPDRATRFLGNGQTLSSLKRQLCCHESGPYRSRSDLAGGNVFAVEQFFVEGCLRGRANSS</sequence>
<organism evidence="10 11">
    <name type="scientific">Eleutherodactylus coqui</name>
    <name type="common">Puerto Rican coqui</name>
    <dbReference type="NCBI Taxonomy" id="57060"/>
    <lineage>
        <taxon>Eukaryota</taxon>
        <taxon>Metazoa</taxon>
        <taxon>Chordata</taxon>
        <taxon>Craniata</taxon>
        <taxon>Vertebrata</taxon>
        <taxon>Euteleostomi</taxon>
        <taxon>Amphibia</taxon>
        <taxon>Batrachia</taxon>
        <taxon>Anura</taxon>
        <taxon>Neobatrachia</taxon>
        <taxon>Hyloidea</taxon>
        <taxon>Eleutherodactylidae</taxon>
        <taxon>Eleutherodactylinae</taxon>
        <taxon>Eleutherodactylus</taxon>
        <taxon>Eleutherodactylus</taxon>
    </lineage>
</organism>
<dbReference type="InterPro" id="IPR004203">
    <property type="entry name" value="Cyt_c_oxidase_su4_fam"/>
</dbReference>
<dbReference type="InterPro" id="IPR036639">
    <property type="entry name" value="Cyt_c_oxidase_su4_sf"/>
</dbReference>
<keyword evidence="6 9" id="KW-1133">Transmembrane helix</keyword>
<reference evidence="10" key="1">
    <citation type="thesis" date="2020" institute="ProQuest LLC" country="789 East Eisenhower Parkway, Ann Arbor, MI, USA">
        <title>Comparative Genomics and Chromosome Evolution.</title>
        <authorList>
            <person name="Mudd A.B."/>
        </authorList>
    </citation>
    <scope>NUCLEOTIDE SEQUENCE</scope>
    <source>
        <strain evidence="10">HN-11 Male</strain>
        <tissue evidence="10">Kidney and liver</tissue>
    </source>
</reference>
<keyword evidence="11" id="KW-1185">Reference proteome</keyword>
<dbReference type="GO" id="GO:0045277">
    <property type="term" value="C:respiratory chain complex IV"/>
    <property type="evidence" value="ECO:0007669"/>
    <property type="project" value="InterPro"/>
</dbReference>
<evidence type="ECO:0000256" key="1">
    <source>
        <dbReference type="ARBA" id="ARBA00004434"/>
    </source>
</evidence>
<gene>
    <name evidence="10" type="ORF">GDO78_022224</name>
</gene>
<dbReference type="FunFam" id="1.10.442.10:FF:000001">
    <property type="entry name" value="Cytochrome c oxidase subunit 4 isoform 1"/>
    <property type="match status" value="1"/>
</dbReference>
<comment type="subunit">
    <text evidence="9">Component of the cytochrome c oxidase (complex IV, CIV), a multisubunit enzyme composed of 14 subunits.</text>
</comment>
<evidence type="ECO:0000256" key="9">
    <source>
        <dbReference type="RuleBase" id="RU367145"/>
    </source>
</evidence>
<dbReference type="Proteomes" id="UP000770717">
    <property type="component" value="Unassembled WGS sequence"/>
</dbReference>
<comment type="pathway">
    <text evidence="2 9">Energy metabolism; oxidative phosphorylation.</text>
</comment>
<dbReference type="AlphaFoldDB" id="A0A8J6E506"/>
<accession>A0A8J6E506</accession>
<comment type="similarity">
    <text evidence="3 9">Belongs to the cytochrome c oxidase IV family.</text>
</comment>
<dbReference type="PANTHER" id="PTHR10707">
    <property type="entry name" value="CYTOCHROME C OXIDASE SUBUNIT IV"/>
    <property type="match status" value="1"/>
</dbReference>
<dbReference type="CDD" id="cd00922">
    <property type="entry name" value="Cyt_c_Oxidase_IV"/>
    <property type="match status" value="1"/>
</dbReference>
<dbReference type="GO" id="GO:0005743">
    <property type="term" value="C:mitochondrial inner membrane"/>
    <property type="evidence" value="ECO:0007669"/>
    <property type="project" value="UniProtKB-SubCell"/>
</dbReference>
<dbReference type="GO" id="GO:0006123">
    <property type="term" value="P:mitochondrial electron transport, cytochrome c to oxygen"/>
    <property type="evidence" value="ECO:0007669"/>
    <property type="project" value="InterPro"/>
</dbReference>
<dbReference type="Gene3D" id="1.10.442.10">
    <property type="entry name" value="Cytochrome c oxidase subunit IV"/>
    <property type="match status" value="1"/>
</dbReference>
<dbReference type="EMBL" id="WNTK01007716">
    <property type="protein sequence ID" value="KAG9463195.1"/>
    <property type="molecule type" value="Genomic_DNA"/>
</dbReference>
<evidence type="ECO:0000256" key="6">
    <source>
        <dbReference type="ARBA" id="ARBA00022989"/>
    </source>
</evidence>
<dbReference type="PRINTS" id="PR01873">
    <property type="entry name" value="CYTCOXIDASE4"/>
</dbReference>
<evidence type="ECO:0000313" key="10">
    <source>
        <dbReference type="EMBL" id="KAG9463195.1"/>
    </source>
</evidence>
<keyword evidence="7 9" id="KW-0496">Mitochondrion</keyword>
<evidence type="ECO:0000256" key="2">
    <source>
        <dbReference type="ARBA" id="ARBA00004673"/>
    </source>
</evidence>
<dbReference type="SUPFAM" id="SSF81406">
    <property type="entry name" value="Mitochondrial cytochrome c oxidase subunit IV"/>
    <property type="match status" value="1"/>
</dbReference>
<dbReference type="OrthoDB" id="186013at2759"/>
<dbReference type="Pfam" id="PF02936">
    <property type="entry name" value="COX4"/>
    <property type="match status" value="1"/>
</dbReference>
<keyword evidence="5 9" id="KW-0999">Mitochondrion inner membrane</keyword>
<evidence type="ECO:0000256" key="4">
    <source>
        <dbReference type="ARBA" id="ARBA00022692"/>
    </source>
</evidence>
<comment type="function">
    <text evidence="9">Component of the cytochrome c oxidase, the last enzyme in the mitochondrial electron transport chain which drives oxidative phosphorylation.</text>
</comment>
<dbReference type="PANTHER" id="PTHR10707:SF12">
    <property type="entry name" value="CYTOCHROME C OXIDASE SUBUNIT 4 ISOFORM 1, MITOCHONDRIAL"/>
    <property type="match status" value="1"/>
</dbReference>
<feature type="transmembrane region" description="Helical" evidence="9">
    <location>
        <begin position="102"/>
        <end position="119"/>
    </location>
</feature>
<evidence type="ECO:0000313" key="11">
    <source>
        <dbReference type="Proteomes" id="UP000770717"/>
    </source>
</evidence>
<keyword evidence="4 9" id="KW-0812">Transmembrane</keyword>
<keyword evidence="8 9" id="KW-0472">Membrane</keyword>
<comment type="subcellular location">
    <subcellularLocation>
        <location evidence="1 9">Mitochondrion inner membrane</location>
        <topology evidence="1 9">Single-pass membrane protein</topology>
    </subcellularLocation>
</comment>
<protein>
    <recommendedName>
        <fullName evidence="9">Cytochrome c oxidase subunit 4</fullName>
    </recommendedName>
</protein>
<name>A0A8J6E506_ELECQ</name>
<comment type="caution">
    <text evidence="10">The sequence shown here is derived from an EMBL/GenBank/DDBJ whole genome shotgun (WGS) entry which is preliminary data.</text>
</comment>
<evidence type="ECO:0000256" key="5">
    <source>
        <dbReference type="ARBA" id="ARBA00022792"/>
    </source>
</evidence>
<dbReference type="InterPro" id="IPR013288">
    <property type="entry name" value="Cyt_c_oxidase_su4"/>
</dbReference>
<evidence type="ECO:0000256" key="7">
    <source>
        <dbReference type="ARBA" id="ARBA00023128"/>
    </source>
</evidence>
<dbReference type="UniPathway" id="UPA00705"/>
<proteinExistence type="inferred from homology"/>
<evidence type="ECO:0000256" key="8">
    <source>
        <dbReference type="ARBA" id="ARBA00023136"/>
    </source>
</evidence>